<evidence type="ECO:0000256" key="1">
    <source>
        <dbReference type="SAM" id="SignalP"/>
    </source>
</evidence>
<dbReference type="Proteomes" id="UP001222027">
    <property type="component" value="Unassembled WGS sequence"/>
</dbReference>
<dbReference type="InterPro" id="IPR011528">
    <property type="entry name" value="NERD"/>
</dbReference>
<name>A0AAV8S201_ENSVE</name>
<dbReference type="PANTHER" id="PTHR35287:SF1">
    <property type="entry name" value="SI:ZFOS-911D5.4"/>
    <property type="match status" value="1"/>
</dbReference>
<comment type="caution">
    <text evidence="3">The sequence shown here is derived from an EMBL/GenBank/DDBJ whole genome shotgun (WGS) entry which is preliminary data.</text>
</comment>
<dbReference type="PANTHER" id="PTHR35287">
    <property type="entry name" value="SI:ZFOS-911D5.4"/>
    <property type="match status" value="1"/>
</dbReference>
<dbReference type="Pfam" id="PF08378">
    <property type="entry name" value="NERD"/>
    <property type="match status" value="1"/>
</dbReference>
<proteinExistence type="predicted"/>
<gene>
    <name evidence="3" type="ORF">OPV22_003929</name>
</gene>
<keyword evidence="4" id="KW-1185">Reference proteome</keyword>
<accession>A0AAV8S201</accession>
<organism evidence="3 4">
    <name type="scientific">Ensete ventricosum</name>
    <name type="common">Abyssinian banana</name>
    <name type="synonym">Musa ensete</name>
    <dbReference type="NCBI Taxonomy" id="4639"/>
    <lineage>
        <taxon>Eukaryota</taxon>
        <taxon>Viridiplantae</taxon>
        <taxon>Streptophyta</taxon>
        <taxon>Embryophyta</taxon>
        <taxon>Tracheophyta</taxon>
        <taxon>Spermatophyta</taxon>
        <taxon>Magnoliopsida</taxon>
        <taxon>Liliopsida</taxon>
        <taxon>Zingiberales</taxon>
        <taxon>Musaceae</taxon>
        <taxon>Ensete</taxon>
    </lineage>
</organism>
<evidence type="ECO:0000259" key="2">
    <source>
        <dbReference type="PROSITE" id="PS50965"/>
    </source>
</evidence>
<dbReference type="AlphaFoldDB" id="A0AAV8S201"/>
<feature type="signal peptide" evidence="1">
    <location>
        <begin position="1"/>
        <end position="21"/>
    </location>
</feature>
<evidence type="ECO:0000313" key="4">
    <source>
        <dbReference type="Proteomes" id="UP001222027"/>
    </source>
</evidence>
<keyword evidence="1" id="KW-0732">Signal</keyword>
<feature type="chain" id="PRO_5043911247" description="NERD domain-containing protein" evidence="1">
    <location>
        <begin position="22"/>
        <end position="321"/>
    </location>
</feature>
<dbReference type="EMBL" id="JAQQAF010000001">
    <property type="protein sequence ID" value="KAJ8513495.1"/>
    <property type="molecule type" value="Genomic_DNA"/>
</dbReference>
<protein>
    <recommendedName>
        <fullName evidence="2">NERD domain-containing protein</fullName>
    </recommendedName>
</protein>
<reference evidence="3 4" key="1">
    <citation type="submission" date="2022-12" db="EMBL/GenBank/DDBJ databases">
        <title>Chromosome-scale assembly of the Ensete ventricosum genome.</title>
        <authorList>
            <person name="Dussert Y."/>
            <person name="Stocks J."/>
            <person name="Wendawek A."/>
            <person name="Woldeyes F."/>
            <person name="Nichols R.A."/>
            <person name="Borrell J.S."/>
        </authorList>
    </citation>
    <scope>NUCLEOTIDE SEQUENCE [LARGE SCALE GENOMIC DNA]</scope>
    <source>
        <strain evidence="4">cv. Maze</strain>
        <tissue evidence="3">Seeds</tissue>
    </source>
</reference>
<dbReference type="PROSITE" id="PS50965">
    <property type="entry name" value="NERD"/>
    <property type="match status" value="1"/>
</dbReference>
<sequence>MWVEILCGLILFKILRRFLHGDDALPDIDSSDSDASFAVAARLEKLYGGKAFVGLRIPDADAGLRQHIDVVLVTKREVMVVAVRNFSGFVEIGGNESWVCTSDKKHKPQSRPDPVIEVSKQVAVLESYLEQRGAPLPKGHVIGQVILPHPNCRPAYSISSQPEVVSFDKWRELKPEPQSGLSNWIKGAVGKSDIQDGFCEKLHFILSTSPMWDRLELLGGRNILGEFVEFKGNENDMQALRNVKRSKVGRFIVQKPSMLGLGRSRLEVLYFPRDYRGEGASSSDCKEIAVKPSTEVLFQQLNSKKAKKFKLSSIVSVTLSG</sequence>
<evidence type="ECO:0000313" key="3">
    <source>
        <dbReference type="EMBL" id="KAJ8513495.1"/>
    </source>
</evidence>
<feature type="domain" description="NERD" evidence="2">
    <location>
        <begin position="31"/>
        <end position="148"/>
    </location>
</feature>